<comment type="caution">
    <text evidence="1">The sequence shown here is derived from an EMBL/GenBank/DDBJ whole genome shotgun (WGS) entry which is preliminary data.</text>
</comment>
<keyword evidence="2" id="KW-1185">Reference proteome</keyword>
<feature type="non-terminal residue" evidence="1">
    <location>
        <position position="69"/>
    </location>
</feature>
<gene>
    <name evidence="1" type="ORF">RPERSI_LOCUS23879</name>
</gene>
<accession>A0ACA9RVV2</accession>
<organism evidence="1 2">
    <name type="scientific">Racocetra persica</name>
    <dbReference type="NCBI Taxonomy" id="160502"/>
    <lineage>
        <taxon>Eukaryota</taxon>
        <taxon>Fungi</taxon>
        <taxon>Fungi incertae sedis</taxon>
        <taxon>Mucoromycota</taxon>
        <taxon>Glomeromycotina</taxon>
        <taxon>Glomeromycetes</taxon>
        <taxon>Diversisporales</taxon>
        <taxon>Gigasporaceae</taxon>
        <taxon>Racocetra</taxon>
    </lineage>
</organism>
<dbReference type="EMBL" id="CAJVQC010075539">
    <property type="protein sequence ID" value="CAG8813928.1"/>
    <property type="molecule type" value="Genomic_DNA"/>
</dbReference>
<evidence type="ECO:0000313" key="2">
    <source>
        <dbReference type="Proteomes" id="UP000789920"/>
    </source>
</evidence>
<dbReference type="Proteomes" id="UP000789920">
    <property type="component" value="Unassembled WGS sequence"/>
</dbReference>
<protein>
    <submittedName>
        <fullName evidence="1">6917_t:CDS:1</fullName>
    </submittedName>
</protein>
<sequence length="69" mass="8101">MELSKILENKISVRAYEIIHEILENKPLSLEYCHFDSLKIGYDETIKRSGAISQWINKNPRLDINDRVV</sequence>
<evidence type="ECO:0000313" key="1">
    <source>
        <dbReference type="EMBL" id="CAG8813928.1"/>
    </source>
</evidence>
<proteinExistence type="predicted"/>
<name>A0ACA9RVV2_9GLOM</name>
<reference evidence="1" key="1">
    <citation type="submission" date="2021-06" db="EMBL/GenBank/DDBJ databases">
        <authorList>
            <person name="Kallberg Y."/>
            <person name="Tangrot J."/>
            <person name="Rosling A."/>
        </authorList>
    </citation>
    <scope>NUCLEOTIDE SEQUENCE</scope>
    <source>
        <strain evidence="1">MA461A</strain>
    </source>
</reference>